<dbReference type="Proteomes" id="UP000182798">
    <property type="component" value="Unassembled WGS sequence"/>
</dbReference>
<feature type="non-terminal residue" evidence="1">
    <location>
        <position position="81"/>
    </location>
</feature>
<gene>
    <name evidence="1" type="ORF">BGC33_00350</name>
</gene>
<proteinExistence type="predicted"/>
<organism evidence="1 2">
    <name type="scientific">Bathymodiolus thermophilus thioautotrophic gill symbiont</name>
    <dbReference type="NCBI Taxonomy" id="2360"/>
    <lineage>
        <taxon>Bacteria</taxon>
        <taxon>Pseudomonadati</taxon>
        <taxon>Pseudomonadota</taxon>
        <taxon>Gammaproteobacteria</taxon>
        <taxon>sulfur-oxidizing symbionts</taxon>
    </lineage>
</organism>
<dbReference type="EMBL" id="MIQH01000195">
    <property type="protein sequence ID" value="OJA03753.1"/>
    <property type="molecule type" value="Genomic_DNA"/>
</dbReference>
<dbReference type="OrthoDB" id="2675126at2"/>
<evidence type="ECO:0000313" key="1">
    <source>
        <dbReference type="EMBL" id="OJA03753.1"/>
    </source>
</evidence>
<feature type="non-terminal residue" evidence="1">
    <location>
        <position position="1"/>
    </location>
</feature>
<comment type="caution">
    <text evidence="1">The sequence shown here is derived from an EMBL/GenBank/DDBJ whole genome shotgun (WGS) entry which is preliminary data.</text>
</comment>
<dbReference type="AlphaFoldDB" id="A0A1J8PQF4"/>
<protein>
    <submittedName>
        <fullName evidence="1">Uncharacterized protein</fullName>
    </submittedName>
</protein>
<dbReference type="RefSeq" id="WP_158009171.1">
    <property type="nucleotide sequence ID" value="NZ_MIQH01000195.1"/>
</dbReference>
<reference evidence="2" key="1">
    <citation type="submission" date="2016-09" db="EMBL/GenBank/DDBJ databases">
        <title>Genome Sequence of Bathymodiolus thermophilus sulfur-oxidizing gill endosymbiont.</title>
        <authorList>
            <person name="Ponnudurai R."/>
            <person name="Kleiner M."/>
            <person name="Sayavedra L."/>
            <person name="Thuermer A."/>
            <person name="Felbeck H."/>
            <person name="Schlueter R."/>
            <person name="Schweder T."/>
            <person name="Markert S."/>
        </authorList>
    </citation>
    <scope>NUCLEOTIDE SEQUENCE [LARGE SCALE GENOMIC DNA]</scope>
    <source>
        <strain evidence="2">BAT/CrabSpa'14</strain>
    </source>
</reference>
<evidence type="ECO:0000313" key="2">
    <source>
        <dbReference type="Proteomes" id="UP000182798"/>
    </source>
</evidence>
<sequence length="81" mass="8188">LSGTLLGNAMSGLGQTSSVTIDNTIIGTLAGTHTVTISNDAGILDNDRITNDSAVKVSLTLENALTLANDETLQVSADGTN</sequence>
<name>A0A1J8PQF4_9GAMM</name>
<accession>A0A1J8PQF4</accession>